<reference evidence="16" key="2">
    <citation type="submission" date="2021-02" db="UniProtKB">
        <authorList>
            <consortium name="EnsemblMetazoa"/>
        </authorList>
    </citation>
    <scope>IDENTIFICATION</scope>
    <source>
        <strain evidence="16">JHB</strain>
    </source>
</reference>
<evidence type="ECO:0000256" key="1">
    <source>
        <dbReference type="ARBA" id="ARBA00003156"/>
    </source>
</evidence>
<evidence type="ECO:0000256" key="11">
    <source>
        <dbReference type="ARBA" id="ARBA00023170"/>
    </source>
</evidence>
<evidence type="ECO:0000313" key="15">
    <source>
        <dbReference type="EMBL" id="EDS45591.1"/>
    </source>
</evidence>
<dbReference type="OrthoDB" id="10024078at2759"/>
<keyword evidence="5" id="KW-0716">Sensory transduction</keyword>
<dbReference type="EnsemblMetazoa" id="CPIJ017119-RA">
    <property type="protein sequence ID" value="CPIJ017119-PA"/>
    <property type="gene ID" value="CPIJ017119"/>
</dbReference>
<evidence type="ECO:0000256" key="6">
    <source>
        <dbReference type="ARBA" id="ARBA00022692"/>
    </source>
</evidence>
<dbReference type="Proteomes" id="UP000002320">
    <property type="component" value="Unassembled WGS sequence"/>
</dbReference>
<evidence type="ECO:0000256" key="8">
    <source>
        <dbReference type="ARBA" id="ARBA00022989"/>
    </source>
</evidence>
<dbReference type="HOGENOM" id="CLU_1788747_0_0_1"/>
<keyword evidence="12" id="KW-0325">Glycoprotein</keyword>
<evidence type="ECO:0000256" key="13">
    <source>
        <dbReference type="ARBA" id="ARBA00040646"/>
    </source>
</evidence>
<dbReference type="AlphaFoldDB" id="B0XDR4"/>
<comment type="similarity">
    <text evidence="3">Belongs to the CD36 family.</text>
</comment>
<evidence type="ECO:0000256" key="5">
    <source>
        <dbReference type="ARBA" id="ARBA00022606"/>
    </source>
</evidence>
<evidence type="ECO:0000256" key="3">
    <source>
        <dbReference type="ARBA" id="ARBA00010532"/>
    </source>
</evidence>
<keyword evidence="4" id="KW-1003">Cell membrane</keyword>
<dbReference type="PANTHER" id="PTHR11923">
    <property type="entry name" value="SCAVENGER RECEPTOR CLASS B TYPE-1 SR-B1"/>
    <property type="match status" value="1"/>
</dbReference>
<dbReference type="GO" id="GO:0005737">
    <property type="term" value="C:cytoplasm"/>
    <property type="evidence" value="ECO:0007669"/>
    <property type="project" value="TreeGrafter"/>
</dbReference>
<keyword evidence="11" id="KW-0675">Receptor</keyword>
<sequence length="145" mass="16145">MNLADVNFKKITIICACTMIGGLTLSVGVFPALVQFMLKQCCSDQCPKMKLKNVNFRKVAIICACTMVVGLTVSMAILPELVNLMLRQNVLLKPGTQMRGMFEKMPFPLDFKIHLFNVSNPEEIMKGGKPKIKDVGPYYFEYGSG</sequence>
<keyword evidence="6 14" id="KW-0812">Transmembrane</keyword>
<keyword evidence="17" id="KW-1185">Reference proteome</keyword>
<evidence type="ECO:0000256" key="14">
    <source>
        <dbReference type="SAM" id="Phobius"/>
    </source>
</evidence>
<reference evidence="15" key="1">
    <citation type="submission" date="2007-03" db="EMBL/GenBank/DDBJ databases">
        <title>Annotation of Culex pipiens quinquefasciatus.</title>
        <authorList>
            <consortium name="The Broad Institute Genome Sequencing Platform"/>
            <person name="Atkinson P.W."/>
            <person name="Hemingway J."/>
            <person name="Christensen B.M."/>
            <person name="Higgs S."/>
            <person name="Kodira C."/>
            <person name="Hannick L."/>
            <person name="Megy K."/>
            <person name="O'Leary S."/>
            <person name="Pearson M."/>
            <person name="Haas B.J."/>
            <person name="Mauceli E."/>
            <person name="Wortman J.R."/>
            <person name="Lee N.H."/>
            <person name="Guigo R."/>
            <person name="Stanke M."/>
            <person name="Alvarado L."/>
            <person name="Amedeo P."/>
            <person name="Antoine C.H."/>
            <person name="Arensburger P."/>
            <person name="Bidwell S.L."/>
            <person name="Crawford M."/>
            <person name="Camaro F."/>
            <person name="Devon K."/>
            <person name="Engels R."/>
            <person name="Hammond M."/>
            <person name="Howarth C."/>
            <person name="Koehrsen M."/>
            <person name="Lawson D."/>
            <person name="Montgomery P."/>
            <person name="Nene V."/>
            <person name="Nusbaum C."/>
            <person name="Puiu D."/>
            <person name="Romero-Severson J."/>
            <person name="Severson D.W."/>
            <person name="Shumway M."/>
            <person name="Sisk P."/>
            <person name="Stolte C."/>
            <person name="Zeng Q."/>
            <person name="Eisenstadt E."/>
            <person name="Fraser-Liggett C."/>
            <person name="Strausberg R."/>
            <person name="Galagan J."/>
            <person name="Birren B."/>
            <person name="Collins F.H."/>
        </authorList>
    </citation>
    <scope>NUCLEOTIDE SEQUENCE [LARGE SCALE GENOMIC DNA]</scope>
    <source>
        <strain evidence="15">JHB</strain>
    </source>
</reference>
<feature type="transmembrane region" description="Helical" evidence="14">
    <location>
        <begin position="12"/>
        <end position="38"/>
    </location>
</feature>
<evidence type="ECO:0000256" key="10">
    <source>
        <dbReference type="ARBA" id="ARBA00023157"/>
    </source>
</evidence>
<evidence type="ECO:0000256" key="9">
    <source>
        <dbReference type="ARBA" id="ARBA00023136"/>
    </source>
</evidence>
<dbReference type="PANTHER" id="PTHR11923:SF69">
    <property type="entry name" value="SENSORY NEURON MEMBRANE PROTEIN 1"/>
    <property type="match status" value="1"/>
</dbReference>
<keyword evidence="9 14" id="KW-0472">Membrane</keyword>
<keyword evidence="10" id="KW-1015">Disulfide bond</keyword>
<dbReference type="VEuPathDB" id="VectorBase:CPIJ017119"/>
<dbReference type="InterPro" id="IPR002159">
    <property type="entry name" value="CD36_fam"/>
</dbReference>
<feature type="transmembrane region" description="Helical" evidence="14">
    <location>
        <begin position="59"/>
        <end position="78"/>
    </location>
</feature>
<dbReference type="GO" id="GO:0005886">
    <property type="term" value="C:plasma membrane"/>
    <property type="evidence" value="ECO:0007669"/>
    <property type="project" value="UniProtKB-SubCell"/>
</dbReference>
<dbReference type="Pfam" id="PF01130">
    <property type="entry name" value="CD36"/>
    <property type="match status" value="1"/>
</dbReference>
<evidence type="ECO:0000313" key="16">
    <source>
        <dbReference type="EnsemblMetazoa" id="CPIJ017119-PA"/>
    </source>
</evidence>
<name>B0XDR4_CULQU</name>
<dbReference type="KEGG" id="cqu:CpipJ_CPIJ017119"/>
<comment type="subcellular location">
    <subcellularLocation>
        <location evidence="2">Cell membrane</location>
        <topology evidence="2">Multi-pass membrane protein</topology>
    </subcellularLocation>
</comment>
<protein>
    <recommendedName>
        <fullName evidence="13">Sensory neuron membrane protein 1</fullName>
    </recommendedName>
</protein>
<comment type="function">
    <text evidence="1">Plays an olfactory role that is not restricted to pheromone sensitivity.</text>
</comment>
<dbReference type="GO" id="GO:0005044">
    <property type="term" value="F:scavenger receptor activity"/>
    <property type="evidence" value="ECO:0007669"/>
    <property type="project" value="TreeGrafter"/>
</dbReference>
<gene>
    <name evidence="16" type="primary">6051332</name>
    <name evidence="15" type="ORF">CpipJ_CPIJ017119</name>
</gene>
<dbReference type="PRINTS" id="PR01609">
    <property type="entry name" value="CD36FAMILY"/>
</dbReference>
<dbReference type="GO" id="GO:0007608">
    <property type="term" value="P:sensory perception of smell"/>
    <property type="evidence" value="ECO:0007669"/>
    <property type="project" value="UniProtKB-KW"/>
</dbReference>
<evidence type="ECO:0000313" key="17">
    <source>
        <dbReference type="Proteomes" id="UP000002320"/>
    </source>
</evidence>
<accession>B0XDR4</accession>
<keyword evidence="7" id="KW-0552">Olfaction</keyword>
<evidence type="ECO:0000256" key="12">
    <source>
        <dbReference type="ARBA" id="ARBA00023180"/>
    </source>
</evidence>
<dbReference type="EMBL" id="DS232775">
    <property type="protein sequence ID" value="EDS45591.1"/>
    <property type="molecule type" value="Genomic_DNA"/>
</dbReference>
<proteinExistence type="inferred from homology"/>
<evidence type="ECO:0000256" key="2">
    <source>
        <dbReference type="ARBA" id="ARBA00004651"/>
    </source>
</evidence>
<dbReference type="InParanoid" id="B0XDR4"/>
<organism>
    <name type="scientific">Culex quinquefasciatus</name>
    <name type="common">Southern house mosquito</name>
    <name type="synonym">Culex pungens</name>
    <dbReference type="NCBI Taxonomy" id="7176"/>
    <lineage>
        <taxon>Eukaryota</taxon>
        <taxon>Metazoa</taxon>
        <taxon>Ecdysozoa</taxon>
        <taxon>Arthropoda</taxon>
        <taxon>Hexapoda</taxon>
        <taxon>Insecta</taxon>
        <taxon>Pterygota</taxon>
        <taxon>Neoptera</taxon>
        <taxon>Endopterygota</taxon>
        <taxon>Diptera</taxon>
        <taxon>Nematocera</taxon>
        <taxon>Culicoidea</taxon>
        <taxon>Culicidae</taxon>
        <taxon>Culicinae</taxon>
        <taxon>Culicini</taxon>
        <taxon>Culex</taxon>
        <taxon>Culex</taxon>
    </lineage>
</organism>
<evidence type="ECO:0000256" key="4">
    <source>
        <dbReference type="ARBA" id="ARBA00022475"/>
    </source>
</evidence>
<dbReference type="VEuPathDB" id="VectorBase:CQUJHB011832"/>
<keyword evidence="8 14" id="KW-1133">Transmembrane helix</keyword>
<evidence type="ECO:0000256" key="7">
    <source>
        <dbReference type="ARBA" id="ARBA00022725"/>
    </source>
</evidence>
<dbReference type="eggNOG" id="KOG3776">
    <property type="taxonomic scope" value="Eukaryota"/>
</dbReference>